<dbReference type="Proteomes" id="UP000183894">
    <property type="component" value="Unassembled WGS sequence"/>
</dbReference>
<dbReference type="InterPro" id="IPR035965">
    <property type="entry name" value="PAS-like_dom_sf"/>
</dbReference>
<name>A0A1H7QL30_HALLR</name>
<accession>A0A1H7QL30</accession>
<dbReference type="EMBL" id="FOAD01000005">
    <property type="protein sequence ID" value="SEL48626.1"/>
    <property type="molecule type" value="Genomic_DNA"/>
</dbReference>
<evidence type="ECO:0000313" key="2">
    <source>
        <dbReference type="EMBL" id="SEL48626.1"/>
    </source>
</evidence>
<dbReference type="Gene3D" id="3.30.450.20">
    <property type="entry name" value="PAS domain"/>
    <property type="match status" value="1"/>
</dbReference>
<dbReference type="RefSeq" id="WP_074794194.1">
    <property type="nucleotide sequence ID" value="NZ_FOAD01000005.1"/>
</dbReference>
<evidence type="ECO:0000259" key="1">
    <source>
        <dbReference type="Pfam" id="PF08448"/>
    </source>
</evidence>
<organism evidence="2 3">
    <name type="scientific">Haloferax larsenii</name>
    <dbReference type="NCBI Taxonomy" id="302484"/>
    <lineage>
        <taxon>Archaea</taxon>
        <taxon>Methanobacteriati</taxon>
        <taxon>Methanobacteriota</taxon>
        <taxon>Stenosarchaea group</taxon>
        <taxon>Halobacteria</taxon>
        <taxon>Halobacteriales</taxon>
        <taxon>Haloferacaceae</taxon>
        <taxon>Haloferax</taxon>
    </lineage>
</organism>
<dbReference type="Pfam" id="PF08448">
    <property type="entry name" value="PAS_4"/>
    <property type="match status" value="1"/>
</dbReference>
<dbReference type="InterPro" id="IPR013656">
    <property type="entry name" value="PAS_4"/>
</dbReference>
<protein>
    <submittedName>
        <fullName evidence="2">PAS fold-containing protein</fullName>
    </submittedName>
</protein>
<sequence>MEGEVSFLELAFDELPTEVAILDSHGDIVYTNRAWRTFASANGYVGSPDSLGVNYLDTCDAARDDEEVAGVVADGIRGLLQGTQDLFSVEYPCHSSSEFRWFTMQAVPFDTPRHGRFVLVVHQNITERRLVELQVSGKNRQLAMLVGFLSAELREPLSSAMETASRLVAADGADAAVLAEALERMDSVVEQSVALSNQGTQVDTQPVDFRSAIEVAWADIDPAGASLRIVGSGHLMADTHLFGLFCKLLLNHSSHRGATAASFSRIIVGTTADGFFIDDDGPQMPAEERAQFPDDELLGADYEMVDTAIVSRIADLHGWRLEVTDSELGGSRYEVDGMTWT</sequence>
<dbReference type="SUPFAM" id="SSF55785">
    <property type="entry name" value="PYP-like sensor domain (PAS domain)"/>
    <property type="match status" value="1"/>
</dbReference>
<dbReference type="OrthoDB" id="8127at2157"/>
<dbReference type="Gene3D" id="3.30.565.10">
    <property type="entry name" value="Histidine kinase-like ATPase, C-terminal domain"/>
    <property type="match status" value="1"/>
</dbReference>
<dbReference type="InterPro" id="IPR036890">
    <property type="entry name" value="HATPase_C_sf"/>
</dbReference>
<evidence type="ECO:0000313" key="3">
    <source>
        <dbReference type="Proteomes" id="UP000183894"/>
    </source>
</evidence>
<gene>
    <name evidence="2" type="ORF">SAMN04488691_10568</name>
</gene>
<feature type="domain" description="PAS fold-4" evidence="1">
    <location>
        <begin position="12"/>
        <end position="129"/>
    </location>
</feature>
<dbReference type="AlphaFoldDB" id="A0A1H7QL30"/>
<proteinExistence type="predicted"/>
<reference evidence="2 3" key="1">
    <citation type="submission" date="2016-10" db="EMBL/GenBank/DDBJ databases">
        <authorList>
            <person name="de Groot N.N."/>
        </authorList>
    </citation>
    <scope>NUCLEOTIDE SEQUENCE [LARGE SCALE GENOMIC DNA]</scope>
    <source>
        <strain evidence="2 3">CDM_5</strain>
    </source>
</reference>